<reference evidence="2 3" key="1">
    <citation type="submission" date="2022-04" db="EMBL/GenBank/DDBJ databases">
        <authorList>
            <person name="Huq M.A."/>
        </authorList>
    </citation>
    <scope>NUCLEOTIDE SEQUENCE [LARGE SCALE GENOMIC DNA]</scope>
    <source>
        <strain evidence="2 3">MAH-33</strain>
    </source>
</reference>
<protein>
    <submittedName>
        <fullName evidence="2">SDR family oxidoreductase</fullName>
    </submittedName>
</protein>
<dbReference type="InterPro" id="IPR002347">
    <property type="entry name" value="SDR_fam"/>
</dbReference>
<dbReference type="InterPro" id="IPR036291">
    <property type="entry name" value="NAD(P)-bd_dom_sf"/>
</dbReference>
<dbReference type="Gene3D" id="3.40.50.720">
    <property type="entry name" value="NAD(P)-binding Rossmann-like Domain"/>
    <property type="match status" value="1"/>
</dbReference>
<gene>
    <name evidence="2" type="ORF">MU848_12575</name>
</gene>
<dbReference type="PRINTS" id="PR00081">
    <property type="entry name" value="GDHRDH"/>
</dbReference>
<dbReference type="Proteomes" id="UP001203512">
    <property type="component" value="Unassembled WGS sequence"/>
</dbReference>
<dbReference type="EMBL" id="JALKHS010000009">
    <property type="protein sequence ID" value="MCK0532416.1"/>
    <property type="molecule type" value="Genomic_DNA"/>
</dbReference>
<dbReference type="Pfam" id="PF13561">
    <property type="entry name" value="adh_short_C2"/>
    <property type="match status" value="1"/>
</dbReference>
<keyword evidence="3" id="KW-1185">Reference proteome</keyword>
<dbReference type="PRINTS" id="PR00080">
    <property type="entry name" value="SDRFAMILY"/>
</dbReference>
<evidence type="ECO:0000313" key="3">
    <source>
        <dbReference type="Proteomes" id="UP001203512"/>
    </source>
</evidence>
<dbReference type="RefSeq" id="WP_247232645.1">
    <property type="nucleotide sequence ID" value="NZ_JALKHS010000009.1"/>
</dbReference>
<dbReference type="CDD" id="cd05233">
    <property type="entry name" value="SDR_c"/>
    <property type="match status" value="1"/>
</dbReference>
<organism evidence="2 3">
    <name type="scientific">Sphingobium agri</name>
    <dbReference type="NCBI Taxonomy" id="2933566"/>
    <lineage>
        <taxon>Bacteria</taxon>
        <taxon>Pseudomonadati</taxon>
        <taxon>Pseudomonadota</taxon>
        <taxon>Alphaproteobacteria</taxon>
        <taxon>Sphingomonadales</taxon>
        <taxon>Sphingomonadaceae</taxon>
        <taxon>Sphingobium</taxon>
    </lineage>
</organism>
<evidence type="ECO:0000313" key="2">
    <source>
        <dbReference type="EMBL" id="MCK0532416.1"/>
    </source>
</evidence>
<name>A0ABT0DZ61_9SPHN</name>
<accession>A0ABT0DZ61</accession>
<dbReference type="PANTHER" id="PTHR42879">
    <property type="entry name" value="3-OXOACYL-(ACYL-CARRIER-PROTEIN) REDUCTASE"/>
    <property type="match status" value="1"/>
</dbReference>
<dbReference type="PROSITE" id="PS00061">
    <property type="entry name" value="ADH_SHORT"/>
    <property type="match status" value="1"/>
</dbReference>
<evidence type="ECO:0000256" key="1">
    <source>
        <dbReference type="ARBA" id="ARBA00006484"/>
    </source>
</evidence>
<dbReference type="InterPro" id="IPR050259">
    <property type="entry name" value="SDR"/>
</dbReference>
<comment type="similarity">
    <text evidence="1">Belongs to the short-chain dehydrogenases/reductases (SDR) family.</text>
</comment>
<dbReference type="InterPro" id="IPR020904">
    <property type="entry name" value="Sc_DH/Rdtase_CS"/>
</dbReference>
<comment type="caution">
    <text evidence="2">The sequence shown here is derived from an EMBL/GenBank/DDBJ whole genome shotgun (WGS) entry which is preliminary data.</text>
</comment>
<proteinExistence type="inferred from homology"/>
<sequence length="269" mass="28405">MADLRLAGKTAIVTGGGDGIGLGIVKRFARAGAAVMIAEYNEEKGEIAAEAVRSEGGQAQFIRTDVTDRSQMEAAVDATANRFGSIDILVNNAYSGGTFSRAEAMADEHFHQSFAINVFGPKWAMDRALPHMKANGWGRIINICSLNGVNAHIGTVDYNVGKEALRTLTRTVAREWAMLGICANIICPAAASASFREFERLQPSAASSASAENPMGRMGDPEADIGGVALFLASEDARYLTGNTLFADGGGHINGVAWAPELPRPSSEN</sequence>
<dbReference type="SUPFAM" id="SSF51735">
    <property type="entry name" value="NAD(P)-binding Rossmann-fold domains"/>
    <property type="match status" value="1"/>
</dbReference>